<proteinExistence type="predicted"/>
<feature type="region of interest" description="Disordered" evidence="2">
    <location>
        <begin position="70"/>
        <end position="165"/>
    </location>
</feature>
<name>A0ABD3Q7A8_9STRA</name>
<feature type="region of interest" description="Disordered" evidence="2">
    <location>
        <begin position="348"/>
        <end position="423"/>
    </location>
</feature>
<feature type="region of interest" description="Disordered" evidence="2">
    <location>
        <begin position="181"/>
        <end position="245"/>
    </location>
</feature>
<evidence type="ECO:0000256" key="1">
    <source>
        <dbReference type="SAM" id="Coils"/>
    </source>
</evidence>
<evidence type="ECO:0000256" key="2">
    <source>
        <dbReference type="SAM" id="MobiDB-lite"/>
    </source>
</evidence>
<feature type="coiled-coil region" evidence="1">
    <location>
        <begin position="478"/>
        <end position="596"/>
    </location>
</feature>
<feature type="compositionally biased region" description="Basic and acidic residues" evidence="2">
    <location>
        <begin position="395"/>
        <end position="417"/>
    </location>
</feature>
<comment type="caution">
    <text evidence="3">The sequence shown here is derived from an EMBL/GenBank/DDBJ whole genome shotgun (WGS) entry which is preliminary data.</text>
</comment>
<dbReference type="Proteomes" id="UP001516023">
    <property type="component" value="Unassembled WGS sequence"/>
</dbReference>
<dbReference type="Gene3D" id="6.10.250.3110">
    <property type="match status" value="1"/>
</dbReference>
<feature type="region of interest" description="Disordered" evidence="2">
    <location>
        <begin position="1"/>
        <end position="28"/>
    </location>
</feature>
<accession>A0ABD3Q7A8</accession>
<keyword evidence="1" id="KW-0175">Coiled coil</keyword>
<gene>
    <name evidence="3" type="ORF">HJC23_013090</name>
</gene>
<dbReference type="AlphaFoldDB" id="A0ABD3Q7A8"/>
<reference evidence="3 4" key="1">
    <citation type="journal article" date="2020" name="G3 (Bethesda)">
        <title>Improved Reference Genome for Cyclotella cryptica CCMP332, a Model for Cell Wall Morphogenesis, Salinity Adaptation, and Lipid Production in Diatoms (Bacillariophyta).</title>
        <authorList>
            <person name="Roberts W.R."/>
            <person name="Downey K.M."/>
            <person name="Ruck E.C."/>
            <person name="Traller J.C."/>
            <person name="Alverson A.J."/>
        </authorList>
    </citation>
    <scope>NUCLEOTIDE SEQUENCE [LARGE SCALE GENOMIC DNA]</scope>
    <source>
        <strain evidence="3 4">CCMP332</strain>
    </source>
</reference>
<evidence type="ECO:0000313" key="3">
    <source>
        <dbReference type="EMBL" id="KAL3796033.1"/>
    </source>
</evidence>
<dbReference type="InterPro" id="IPR007243">
    <property type="entry name" value="Atg6/Beclin"/>
</dbReference>
<evidence type="ECO:0000313" key="4">
    <source>
        <dbReference type="Proteomes" id="UP001516023"/>
    </source>
</evidence>
<protein>
    <submittedName>
        <fullName evidence="3">Uncharacterized protein</fullName>
    </submittedName>
</protein>
<dbReference type="EMBL" id="JABMIG020000066">
    <property type="protein sequence ID" value="KAL3796033.1"/>
    <property type="molecule type" value="Genomic_DNA"/>
</dbReference>
<dbReference type="PANTHER" id="PTHR12768">
    <property type="entry name" value="BECLIN 1"/>
    <property type="match status" value="1"/>
</dbReference>
<dbReference type="PANTHER" id="PTHR12768:SF4">
    <property type="entry name" value="BECLIN-1"/>
    <property type="match status" value="1"/>
</dbReference>
<feature type="compositionally biased region" description="Polar residues" evidence="2">
    <location>
        <begin position="141"/>
        <end position="153"/>
    </location>
</feature>
<sequence>MSSSASDVQVSPAANVVHAKPPTPTPIMESAHHVLHGSLHLLQDTLADAGAASRFYPKSSLVGGKLQGAANANKKQKTGSKYQSGRPDGYQYVAPATSSFTAPDRNEVGPTRSTRVASVHNKKTAASSSSVHRTRAAVGAQQGTSAKTSTYRSNGHKKIKNQAGKVKVSIGDAAHHFWNRLMGNTTNAKNKRSQNRTPMSQNRMKKHDLIKDSIRIDLPSSPLKKHAEPKRETSPTHRQESKQTLMEPQETILQASTSILQNSSHIPLEPPVKNANPPNTVFSIFSSESSPSIPIYPLLVLLLLHHFITRVFSYRNRTKMHRKFEGMLGSKKFSLSQEELTKHIDLLAEKNKKKGRRGKDDHGGGKNYGRWSGNGGGAVNRKNGDAAGGYGHGAGKRELVEKGDSNREKNSSNKADDDTTEGGTLNSTLLAISESLRHFKDEKDELIHQRRLLLQDRDCVYDEKEVLLSEKKLFLKILAEKDGECQRLLKANKELEKHVKMLESECATANDTAQNLAEKLTQTKSEKTALSSALEARKVSHAELVASMTEWKERFSESEAKVTQLTNENIILKNVISRLEEENNEMEKVIDEACRSGNGDVDIEEIDCAIISSCDGVSEAESLTRDDDDSVDSQELKRRAEENNKLCLEKETLQTEVEELQQLLDRTRSELETLSSEKNEPIKRRECASQEKDESDKLKQLEKQEMLSSLFHIQDERDQIRDQLDKLQQLLEEVTSNLSRVQDERDELQNQLDKRRHLLDEVTSNLSRVQDERDQLQGQLDKHQRLLEDVTSNLSEVQDQRDQLQVQLSE</sequence>
<organism evidence="3 4">
    <name type="scientific">Cyclotella cryptica</name>
    <dbReference type="NCBI Taxonomy" id="29204"/>
    <lineage>
        <taxon>Eukaryota</taxon>
        <taxon>Sar</taxon>
        <taxon>Stramenopiles</taxon>
        <taxon>Ochrophyta</taxon>
        <taxon>Bacillariophyta</taxon>
        <taxon>Coscinodiscophyceae</taxon>
        <taxon>Thalassiosirophycidae</taxon>
        <taxon>Stephanodiscales</taxon>
        <taxon>Stephanodiscaceae</taxon>
        <taxon>Cyclotella</taxon>
    </lineage>
</organism>
<feature type="region of interest" description="Disordered" evidence="2">
    <location>
        <begin position="671"/>
        <end position="697"/>
    </location>
</feature>
<keyword evidence="4" id="KW-1185">Reference proteome</keyword>
<feature type="compositionally biased region" description="Basic and acidic residues" evidence="2">
    <location>
        <begin position="225"/>
        <end position="241"/>
    </location>
</feature>